<dbReference type="GO" id="GO:0030976">
    <property type="term" value="F:thiamine pyrophosphate binding"/>
    <property type="evidence" value="ECO:0007669"/>
    <property type="project" value="UniProtKB-UniRule"/>
</dbReference>
<feature type="domain" description="Thiamine pyrophosphate enzyme TPP-binding" evidence="7">
    <location>
        <begin position="423"/>
        <end position="539"/>
    </location>
</feature>
<name>A0A150X6E0_9BACT</name>
<dbReference type="Gene3D" id="3.40.50.970">
    <property type="match status" value="2"/>
</dbReference>
<keyword evidence="6" id="KW-0474">Menaquinone biosynthesis</keyword>
<dbReference type="SUPFAM" id="SSF52518">
    <property type="entry name" value="Thiamin diphosphate-binding fold (THDP-binding)"/>
    <property type="match status" value="2"/>
</dbReference>
<keyword evidence="11" id="KW-1185">Reference proteome</keyword>
<dbReference type="GO" id="GO:0070204">
    <property type="term" value="F:2-succinyl-5-enolpyruvyl-6-hydroxy-3-cyclohexene-1-carboxylic-acid synthase activity"/>
    <property type="evidence" value="ECO:0007669"/>
    <property type="project" value="UniProtKB-UniRule"/>
</dbReference>
<keyword evidence="2 6" id="KW-0479">Metal-binding</keyword>
<evidence type="ECO:0000313" key="11">
    <source>
        <dbReference type="Proteomes" id="UP000075606"/>
    </source>
</evidence>
<dbReference type="EMBL" id="LRPC01000028">
    <property type="protein sequence ID" value="KYG74246.1"/>
    <property type="molecule type" value="Genomic_DNA"/>
</dbReference>
<keyword evidence="4 6" id="KW-0786">Thiamine pyrophosphate</keyword>
<dbReference type="UniPathway" id="UPA01057">
    <property type="reaction ID" value="UER00164"/>
</dbReference>
<dbReference type="Pfam" id="PF02776">
    <property type="entry name" value="TPP_enzyme_N"/>
    <property type="match status" value="1"/>
</dbReference>
<dbReference type="Gene3D" id="3.40.50.1220">
    <property type="entry name" value="TPP-binding domain"/>
    <property type="match status" value="1"/>
</dbReference>
<keyword evidence="5 6" id="KW-0464">Manganese</keyword>
<comment type="subunit">
    <text evidence="6">Homodimer.</text>
</comment>
<proteinExistence type="inferred from homology"/>
<reference evidence="10 11" key="1">
    <citation type="submission" date="2016-01" db="EMBL/GenBank/DDBJ databases">
        <title>Genome sequencing of Roseivirga spongicola UST030701-084.</title>
        <authorList>
            <person name="Selvaratnam C."/>
            <person name="Thevarajoo S."/>
            <person name="Goh K.M."/>
            <person name="Ee R."/>
            <person name="Chan K.-G."/>
            <person name="Chong C.S."/>
        </authorList>
    </citation>
    <scope>NUCLEOTIDE SEQUENCE [LARGE SCALE GENOMIC DNA]</scope>
    <source>
        <strain evidence="10 11">UST030701-084</strain>
    </source>
</reference>
<dbReference type="UniPathway" id="UPA00079"/>
<dbReference type="InterPro" id="IPR012001">
    <property type="entry name" value="Thiamin_PyroP_enz_TPP-bd_dom"/>
</dbReference>
<dbReference type="CDD" id="cd02009">
    <property type="entry name" value="TPP_SHCHC_synthase"/>
    <property type="match status" value="1"/>
</dbReference>
<feature type="domain" description="Menaquinone biosynthesis protein MenD middle" evidence="9">
    <location>
        <begin position="202"/>
        <end position="389"/>
    </location>
</feature>
<dbReference type="NCBIfam" id="TIGR00173">
    <property type="entry name" value="menD"/>
    <property type="match status" value="1"/>
</dbReference>
<dbReference type="InterPro" id="IPR029061">
    <property type="entry name" value="THDP-binding"/>
</dbReference>
<comment type="caution">
    <text evidence="10">The sequence shown here is derived from an EMBL/GenBank/DDBJ whole genome shotgun (WGS) entry which is preliminary data.</text>
</comment>
<dbReference type="CDD" id="cd07037">
    <property type="entry name" value="TPP_PYR_MenD"/>
    <property type="match status" value="1"/>
</dbReference>
<dbReference type="GO" id="GO:0009234">
    <property type="term" value="P:menaquinone biosynthetic process"/>
    <property type="evidence" value="ECO:0007669"/>
    <property type="project" value="UniProtKB-UniRule"/>
</dbReference>
<evidence type="ECO:0000256" key="3">
    <source>
        <dbReference type="ARBA" id="ARBA00022842"/>
    </source>
</evidence>
<evidence type="ECO:0000259" key="7">
    <source>
        <dbReference type="Pfam" id="PF02775"/>
    </source>
</evidence>
<dbReference type="Pfam" id="PF16582">
    <property type="entry name" value="TPP_enzyme_M_2"/>
    <property type="match status" value="1"/>
</dbReference>
<sequence>MILPHINEIASLCAAHGITQAIISPGSRSASISLAFENHPEIDVKVVADERSAAFIGMGIAQQLRRPVALICTSGSAVYNYAPAVAEAYYQEIPLLVITADRPPEWIDQYDGQTIQQEGIFGNHIKASLSLPVDLSHSDAKWHSNRLVNQAILVSEEYPKGPVHLNVPIREPFYPSEGDKYEYPETRRITANKTERTLSENTWKELLNVWQKAQSRLLVVGQLEPDSDLTESLTLLQSKTNLTIINEVTGNQQDIEKAIGKQDLFLQGQLKIQTPDLLITFGKSLISKNLKIFLRKNPPKYHWHIKEGNRLNDGLQHLSNNLNLSPTYFASELTKRVSSENHSDLNLDWFKIEQEASRKSEEFIKQSDFGELKAVHNVLQQIPANSQLHLANSMAVRYANFVGIRAKGVEVFCNRGTSGIDGSNSTAVGAALASGKLTTLLTGDMAFLYDRNAFWHGYDLSNLRIIVLNNAGGGIFGMIKGPKTQSSYQKLFQTEQPLTAKLTAKEFGFDYAKVKNEDRLNDELKEFFKPSASPKIIEVFSDPRKNEEIFTAYKSYCLGL</sequence>
<evidence type="ECO:0000259" key="8">
    <source>
        <dbReference type="Pfam" id="PF02776"/>
    </source>
</evidence>
<dbReference type="RefSeq" id="WP_068223998.1">
    <property type="nucleotide sequence ID" value="NZ_LRPC01000028.1"/>
</dbReference>
<comment type="catalytic activity">
    <reaction evidence="6">
        <text>isochorismate + 2-oxoglutarate + H(+) = 5-enolpyruvoyl-6-hydroxy-2-succinyl-cyclohex-3-ene-1-carboxylate + CO2</text>
        <dbReference type="Rhea" id="RHEA:25593"/>
        <dbReference type="ChEBI" id="CHEBI:15378"/>
        <dbReference type="ChEBI" id="CHEBI:16526"/>
        <dbReference type="ChEBI" id="CHEBI:16810"/>
        <dbReference type="ChEBI" id="CHEBI:29780"/>
        <dbReference type="ChEBI" id="CHEBI:58818"/>
        <dbReference type="EC" id="2.2.1.9"/>
    </reaction>
</comment>
<organism evidence="10 11">
    <name type="scientific">Roseivirga spongicola</name>
    <dbReference type="NCBI Taxonomy" id="333140"/>
    <lineage>
        <taxon>Bacteria</taxon>
        <taxon>Pseudomonadati</taxon>
        <taxon>Bacteroidota</taxon>
        <taxon>Cytophagia</taxon>
        <taxon>Cytophagales</taxon>
        <taxon>Roseivirgaceae</taxon>
        <taxon>Roseivirga</taxon>
    </lineage>
</organism>
<dbReference type="PANTHER" id="PTHR42916:SF1">
    <property type="entry name" value="PROTEIN PHYLLO, CHLOROPLASTIC"/>
    <property type="match status" value="1"/>
</dbReference>
<comment type="cofactor">
    <cofactor evidence="6">
        <name>Mg(2+)</name>
        <dbReference type="ChEBI" id="CHEBI:18420"/>
    </cofactor>
    <cofactor evidence="6">
        <name>Mn(2+)</name>
        <dbReference type="ChEBI" id="CHEBI:29035"/>
    </cofactor>
</comment>
<dbReference type="STRING" id="333140.AWW68_16495"/>
<gene>
    <name evidence="6" type="primary">menD</name>
    <name evidence="10" type="ORF">AWW68_16495</name>
</gene>
<dbReference type="AlphaFoldDB" id="A0A150X6E0"/>
<evidence type="ECO:0000313" key="10">
    <source>
        <dbReference type="EMBL" id="KYG74246.1"/>
    </source>
</evidence>
<evidence type="ECO:0000256" key="1">
    <source>
        <dbReference type="ARBA" id="ARBA00022679"/>
    </source>
</evidence>
<dbReference type="EC" id="2.2.1.9" evidence="6"/>
<evidence type="ECO:0000256" key="2">
    <source>
        <dbReference type="ARBA" id="ARBA00022723"/>
    </source>
</evidence>
<dbReference type="Proteomes" id="UP000075606">
    <property type="component" value="Unassembled WGS sequence"/>
</dbReference>
<dbReference type="InterPro" id="IPR032264">
    <property type="entry name" value="MenD_middle"/>
</dbReference>
<keyword evidence="1 6" id="KW-0808">Transferase</keyword>
<feature type="domain" description="Thiamine pyrophosphate enzyme N-terminal TPP-binding" evidence="8">
    <location>
        <begin position="9"/>
        <end position="117"/>
    </location>
</feature>
<evidence type="ECO:0000259" key="9">
    <source>
        <dbReference type="Pfam" id="PF16582"/>
    </source>
</evidence>
<keyword evidence="3 6" id="KW-0460">Magnesium</keyword>
<dbReference type="PIRSF" id="PIRSF004983">
    <property type="entry name" value="MenD"/>
    <property type="match status" value="1"/>
</dbReference>
<dbReference type="InterPro" id="IPR011766">
    <property type="entry name" value="TPP_enzyme_TPP-bd"/>
</dbReference>
<evidence type="ECO:0000256" key="4">
    <source>
        <dbReference type="ARBA" id="ARBA00023052"/>
    </source>
</evidence>
<protein>
    <recommendedName>
        <fullName evidence="6">2-succinyl-5-enolpyruvyl-6-hydroxy-3-cyclohexene-1-carboxylate synthase</fullName>
        <shortName evidence="6">SEPHCHC synthase</shortName>
        <ecNumber evidence="6">2.2.1.9</ecNumber>
    </recommendedName>
    <alternativeName>
        <fullName evidence="6">Menaquinone biosynthesis protein MenD</fullName>
    </alternativeName>
</protein>
<dbReference type="GO" id="GO:0000287">
    <property type="term" value="F:magnesium ion binding"/>
    <property type="evidence" value="ECO:0007669"/>
    <property type="project" value="UniProtKB-UniRule"/>
</dbReference>
<comment type="pathway">
    <text evidence="6">Quinol/quinone metabolism; menaquinone biosynthesis.</text>
</comment>
<evidence type="ECO:0000256" key="6">
    <source>
        <dbReference type="HAMAP-Rule" id="MF_01659"/>
    </source>
</evidence>
<comment type="similarity">
    <text evidence="6">Belongs to the TPP enzyme family. MenD subfamily.</text>
</comment>
<dbReference type="OrthoDB" id="9791859at2"/>
<comment type="cofactor">
    <cofactor evidence="6">
        <name>thiamine diphosphate</name>
        <dbReference type="ChEBI" id="CHEBI:58937"/>
    </cofactor>
    <text evidence="6">Binds 1 thiamine pyrophosphate per subunit.</text>
</comment>
<accession>A0A150X6E0</accession>
<dbReference type="InterPro" id="IPR004433">
    <property type="entry name" value="MenaQ_synth_MenD"/>
</dbReference>
<dbReference type="GO" id="GO:0030145">
    <property type="term" value="F:manganese ion binding"/>
    <property type="evidence" value="ECO:0007669"/>
    <property type="project" value="UniProtKB-UniRule"/>
</dbReference>
<comment type="function">
    <text evidence="6">Catalyzes the thiamine diphosphate-dependent decarboxylation of 2-oxoglutarate and the subsequent addition of the resulting succinic semialdehyde-thiamine pyrophosphate anion to isochorismate to yield 2-succinyl-5-enolpyruvyl-6-hydroxy-3-cyclohexene-1-carboxylate (SEPHCHC).</text>
</comment>
<dbReference type="PANTHER" id="PTHR42916">
    <property type="entry name" value="2-SUCCINYL-5-ENOLPYRUVYL-6-HYDROXY-3-CYCLOHEXENE-1-CARBOXYLATE SYNTHASE"/>
    <property type="match status" value="1"/>
</dbReference>
<evidence type="ECO:0000256" key="5">
    <source>
        <dbReference type="ARBA" id="ARBA00023211"/>
    </source>
</evidence>
<comment type="pathway">
    <text evidence="6">Quinol/quinone metabolism; 1,4-dihydroxy-2-naphthoate biosynthesis; 1,4-dihydroxy-2-naphthoate from chorismate: step 2/7.</text>
</comment>
<dbReference type="HAMAP" id="MF_01659">
    <property type="entry name" value="MenD"/>
    <property type="match status" value="1"/>
</dbReference>
<dbReference type="Pfam" id="PF02775">
    <property type="entry name" value="TPP_enzyme_C"/>
    <property type="match status" value="1"/>
</dbReference>